<reference evidence="2 4" key="1">
    <citation type="submission" date="2018-11" db="EMBL/GenBank/DDBJ databases">
        <title>Genomes From Bacteria Associated with the Canine Oral Cavity: a Test Case for Automated Genome-Based Taxonomic Assignment.</title>
        <authorList>
            <person name="Coil D.A."/>
            <person name="Jospin G."/>
            <person name="Darling A.E."/>
            <person name="Wallis C."/>
            <person name="Davis I.J."/>
            <person name="Harris S."/>
            <person name="Eisen J.A."/>
            <person name="Holcombe L.J."/>
            <person name="O'Flynn C."/>
        </authorList>
    </citation>
    <scope>NUCLEOTIDE SEQUENCE [LARGE SCALE GENOMIC DNA]</scope>
    <source>
        <strain evidence="2 4">OH1047_COT-310</strain>
    </source>
</reference>
<dbReference type="AlphaFoldDB" id="A0A3P2AAG2"/>
<evidence type="ECO:0000313" key="2">
    <source>
        <dbReference type="EMBL" id="RRD91948.1"/>
    </source>
</evidence>
<sequence length="216" mass="24641">METKETMETTVRVEKVEGNENQQVLIIPTTWKSIRIILYILSGLSMALLFWAKIDKDADLLSDVVDLLQTAVSLALPLTLWAFIDFLQKNSISVEGIKIFLYSATIIGIMIFLEYFIIPTDTWDIIAIVINIILILSGISAGWKLYATKNYPIKGMKTVGITFMAYGFLSFIFIFMIDDELYFNLIDASIQYCVIYYMYAVLERAKVYNNSKEGTV</sequence>
<dbReference type="RefSeq" id="WP_125238916.1">
    <property type="nucleotide sequence ID" value="NZ_CAACYH010000002.1"/>
</dbReference>
<dbReference type="EMBL" id="CAACYH010000002">
    <property type="protein sequence ID" value="VFB12803.1"/>
    <property type="molecule type" value="Genomic_DNA"/>
</dbReference>
<evidence type="ECO:0000313" key="3">
    <source>
        <dbReference type="EMBL" id="VFB12803.1"/>
    </source>
</evidence>
<dbReference type="Proteomes" id="UP000279562">
    <property type="component" value="Unassembled WGS sequence"/>
</dbReference>
<evidence type="ECO:0000256" key="1">
    <source>
        <dbReference type="SAM" id="Phobius"/>
    </source>
</evidence>
<feature type="transmembrane region" description="Helical" evidence="1">
    <location>
        <begin position="36"/>
        <end position="54"/>
    </location>
</feature>
<gene>
    <name evidence="2" type="ORF">EII33_05915</name>
    <name evidence="3" type="ORF">NCTC7812_00313</name>
</gene>
<keyword evidence="4" id="KW-1185">Reference proteome</keyword>
<protein>
    <recommendedName>
        <fullName evidence="6">Transmembrane protein</fullName>
    </recommendedName>
</protein>
<keyword evidence="1" id="KW-0472">Membrane</keyword>
<accession>A0A3P2AAG2</accession>
<reference evidence="3 5" key="2">
    <citation type="submission" date="2019-02" db="EMBL/GenBank/DDBJ databases">
        <authorList>
            <consortium name="Pathogen Informatics"/>
        </authorList>
    </citation>
    <scope>NUCLEOTIDE SEQUENCE [LARGE SCALE GENOMIC DNA]</scope>
    <source>
        <strain evidence="3 5">3012STDY7078512</strain>
    </source>
</reference>
<feature type="transmembrane region" description="Helical" evidence="1">
    <location>
        <begin position="158"/>
        <end position="177"/>
    </location>
</feature>
<proteinExistence type="predicted"/>
<evidence type="ECO:0008006" key="6">
    <source>
        <dbReference type="Google" id="ProtNLM"/>
    </source>
</evidence>
<feature type="transmembrane region" description="Helical" evidence="1">
    <location>
        <begin position="99"/>
        <end position="119"/>
    </location>
</feature>
<feature type="transmembrane region" description="Helical" evidence="1">
    <location>
        <begin position="66"/>
        <end position="87"/>
    </location>
</feature>
<feature type="transmembrane region" description="Helical" evidence="1">
    <location>
        <begin position="125"/>
        <end position="146"/>
    </location>
</feature>
<organism evidence="2 4">
    <name type="scientific">Prevotella heparinolytica</name>
    <dbReference type="NCBI Taxonomy" id="28113"/>
    <lineage>
        <taxon>Bacteria</taxon>
        <taxon>Pseudomonadati</taxon>
        <taxon>Bacteroidota</taxon>
        <taxon>Bacteroidia</taxon>
        <taxon>Bacteroidales</taxon>
        <taxon>Bacteroidaceae</taxon>
        <taxon>Bacteroides</taxon>
    </lineage>
</organism>
<keyword evidence="1" id="KW-1133">Transmembrane helix</keyword>
<evidence type="ECO:0000313" key="5">
    <source>
        <dbReference type="Proteomes" id="UP000396835"/>
    </source>
</evidence>
<name>A0A3P2AAG2_9BACE</name>
<keyword evidence="1" id="KW-0812">Transmembrane</keyword>
<dbReference type="EMBL" id="RQYF01000018">
    <property type="protein sequence ID" value="RRD91948.1"/>
    <property type="molecule type" value="Genomic_DNA"/>
</dbReference>
<feature type="transmembrane region" description="Helical" evidence="1">
    <location>
        <begin position="183"/>
        <end position="202"/>
    </location>
</feature>
<evidence type="ECO:0000313" key="4">
    <source>
        <dbReference type="Proteomes" id="UP000279562"/>
    </source>
</evidence>
<dbReference type="Proteomes" id="UP000396835">
    <property type="component" value="Unassembled WGS sequence"/>
</dbReference>